<dbReference type="GO" id="GO:0004519">
    <property type="term" value="F:endonuclease activity"/>
    <property type="evidence" value="ECO:0007669"/>
    <property type="project" value="UniProtKB-KW"/>
</dbReference>
<organism evidence="4 5">
    <name type="scientific">Lentzea flava</name>
    <dbReference type="NCBI Taxonomy" id="103732"/>
    <lineage>
        <taxon>Bacteria</taxon>
        <taxon>Bacillati</taxon>
        <taxon>Actinomycetota</taxon>
        <taxon>Actinomycetes</taxon>
        <taxon>Pseudonocardiales</taxon>
        <taxon>Pseudonocardiaceae</taxon>
        <taxon>Lentzea</taxon>
    </lineage>
</organism>
<comment type="similarity">
    <text evidence="1">Belongs to the Rv1128c/1148c/1588c/1702c/1945/3466 family.</text>
</comment>
<evidence type="ECO:0000256" key="1">
    <source>
        <dbReference type="ARBA" id="ARBA00023450"/>
    </source>
</evidence>
<reference evidence="5" key="1">
    <citation type="journal article" date="2019" name="Int. J. Syst. Evol. Microbiol.">
        <title>The Global Catalogue of Microorganisms (GCM) 10K type strain sequencing project: providing services to taxonomists for standard genome sequencing and annotation.</title>
        <authorList>
            <consortium name="The Broad Institute Genomics Platform"/>
            <consortium name="The Broad Institute Genome Sequencing Center for Infectious Disease"/>
            <person name="Wu L."/>
            <person name="Ma J."/>
        </authorList>
    </citation>
    <scope>NUCLEOTIDE SEQUENCE [LARGE SCALE GENOMIC DNA]</scope>
    <source>
        <strain evidence="5">JCM 3296</strain>
    </source>
</reference>
<accession>A0ABQ2UK38</accession>
<dbReference type="Pfam" id="PF01844">
    <property type="entry name" value="HNH"/>
    <property type="match status" value="1"/>
</dbReference>
<keyword evidence="4" id="KW-0540">Nuclease</keyword>
<feature type="region of interest" description="Disordered" evidence="2">
    <location>
        <begin position="206"/>
        <end position="228"/>
    </location>
</feature>
<keyword evidence="4" id="KW-0378">Hydrolase</keyword>
<feature type="domain" description="HNH nuclease" evidence="3">
    <location>
        <begin position="327"/>
        <end position="379"/>
    </location>
</feature>
<dbReference type="Gene3D" id="1.10.30.50">
    <property type="match status" value="1"/>
</dbReference>
<dbReference type="InterPro" id="IPR002711">
    <property type="entry name" value="HNH"/>
</dbReference>
<name>A0ABQ2UK38_9PSEU</name>
<keyword evidence="5" id="KW-1185">Reference proteome</keyword>
<evidence type="ECO:0000313" key="5">
    <source>
        <dbReference type="Proteomes" id="UP000649573"/>
    </source>
</evidence>
<dbReference type="EMBL" id="BMRE01000014">
    <property type="protein sequence ID" value="GGU41699.1"/>
    <property type="molecule type" value="Genomic_DNA"/>
</dbReference>
<keyword evidence="4" id="KW-0255">Endonuclease</keyword>
<dbReference type="SMART" id="SM00507">
    <property type="entry name" value="HNHc"/>
    <property type="match status" value="1"/>
</dbReference>
<protein>
    <submittedName>
        <fullName evidence="4">HNH endonuclease</fullName>
    </submittedName>
</protein>
<proteinExistence type="inferred from homology"/>
<dbReference type="RefSeq" id="WP_189255014.1">
    <property type="nucleotide sequence ID" value="NZ_BMRE01000014.1"/>
</dbReference>
<dbReference type="Pfam" id="PF02720">
    <property type="entry name" value="DUF222"/>
    <property type="match status" value="1"/>
</dbReference>
<gene>
    <name evidence="4" type="ORF">GCM10010178_37930</name>
</gene>
<comment type="caution">
    <text evidence="4">The sequence shown here is derived from an EMBL/GenBank/DDBJ whole genome shotgun (WGS) entry which is preliminary data.</text>
</comment>
<sequence>MSDPRLPLLSTGELLRSIVGKVAEIRAREYSVMQEIAELNRRGAAAELGYKTLPQVLRHALRWDPATARRWVEQAVLLSSEITPTGSEVAARLAVTAAAAAEGTLSIEHVAAVAEVMKTLPAEAEPRLAAQVEAQVVDYAREHAPAEVRARGTTLTYALFQNDPEPRDPEPEPAGNRLTLRQSKTGDWKLAATMDAVTGAKFATLLDPLAKPRPSTAEGPDPRSRDERQGDALAELIDLMLRADQLPEHGGEPVTLTLTMAYEDLAAQTGHAVLDNGERIPVEEVRQLACSAGIIPMVMGSRSQPLDVGRRSQPLDVGRRSPLFTAGIRRALVARDHGCAFPGCSRPPKHCDAHHVHHWADGGDTRIDNGVLLCRHHHTLIHRSGWEVKMEQGVPVFYPPAWLDPLRKPRRNLLHTAA</sequence>
<dbReference type="InterPro" id="IPR003615">
    <property type="entry name" value="HNH_nuc"/>
</dbReference>
<evidence type="ECO:0000313" key="4">
    <source>
        <dbReference type="EMBL" id="GGU41699.1"/>
    </source>
</evidence>
<dbReference type="Proteomes" id="UP000649573">
    <property type="component" value="Unassembled WGS sequence"/>
</dbReference>
<feature type="region of interest" description="Disordered" evidence="2">
    <location>
        <begin position="160"/>
        <end position="183"/>
    </location>
</feature>
<dbReference type="CDD" id="cd00085">
    <property type="entry name" value="HNHc"/>
    <property type="match status" value="1"/>
</dbReference>
<dbReference type="InterPro" id="IPR003870">
    <property type="entry name" value="DUF222"/>
</dbReference>
<evidence type="ECO:0000259" key="3">
    <source>
        <dbReference type="SMART" id="SM00507"/>
    </source>
</evidence>
<evidence type="ECO:0000256" key="2">
    <source>
        <dbReference type="SAM" id="MobiDB-lite"/>
    </source>
</evidence>